<keyword evidence="2" id="KW-0862">Zinc</keyword>
<dbReference type="Proteomes" id="UP000019376">
    <property type="component" value="Unassembled WGS sequence"/>
</dbReference>
<dbReference type="GO" id="GO:0003677">
    <property type="term" value="F:DNA binding"/>
    <property type="evidence" value="ECO:0007669"/>
    <property type="project" value="UniProtKB-KW"/>
</dbReference>
<evidence type="ECO:0000256" key="5">
    <source>
        <dbReference type="ARBA" id="ARBA00023163"/>
    </source>
</evidence>
<dbReference type="STRING" id="933388.S8B5J9"/>
<evidence type="ECO:0000256" key="3">
    <source>
        <dbReference type="ARBA" id="ARBA00023015"/>
    </source>
</evidence>
<dbReference type="HOGENOM" id="CLU_042434_0_0_1"/>
<dbReference type="InterPro" id="IPR036864">
    <property type="entry name" value="Zn2-C6_fun-type_DNA-bd_sf"/>
</dbReference>
<dbReference type="PhylomeDB" id="S8B5J9"/>
<keyword evidence="12" id="KW-1185">Reference proteome</keyword>
<evidence type="ECO:0000313" key="12">
    <source>
        <dbReference type="Proteomes" id="UP000019376"/>
    </source>
</evidence>
<keyword evidence="5" id="KW-0804">Transcription</keyword>
<feature type="compositionally biased region" description="Low complexity" evidence="8">
    <location>
        <begin position="90"/>
        <end position="108"/>
    </location>
</feature>
<reference evidence="11 12" key="1">
    <citation type="journal article" date="2013" name="PLoS ONE">
        <title>Genomic and secretomic analyses reveal unique features of the lignocellulolytic enzyme system of Penicillium decumbens.</title>
        <authorList>
            <person name="Liu G."/>
            <person name="Zhang L."/>
            <person name="Wei X."/>
            <person name="Zou G."/>
            <person name="Qin Y."/>
            <person name="Ma L."/>
            <person name="Li J."/>
            <person name="Zheng H."/>
            <person name="Wang S."/>
            <person name="Wang C."/>
            <person name="Xun L."/>
            <person name="Zhao G.-P."/>
            <person name="Zhou Z."/>
            <person name="Qu Y."/>
        </authorList>
    </citation>
    <scope>NUCLEOTIDE SEQUENCE [LARGE SCALE GENOMIC DNA]</scope>
    <source>
        <strain evidence="12">114-2 / CGMCC 5302</strain>
    </source>
</reference>
<evidence type="ECO:0000256" key="2">
    <source>
        <dbReference type="ARBA" id="ARBA00022833"/>
    </source>
</evidence>
<feature type="region of interest" description="Disordered" evidence="8">
    <location>
        <begin position="85"/>
        <end position="112"/>
    </location>
</feature>
<dbReference type="CDD" id="cd00067">
    <property type="entry name" value="GAL4"/>
    <property type="match status" value="1"/>
</dbReference>
<dbReference type="Pfam" id="PF00172">
    <property type="entry name" value="Zn_clus"/>
    <property type="match status" value="1"/>
</dbReference>
<dbReference type="GO" id="GO:0008270">
    <property type="term" value="F:zinc ion binding"/>
    <property type="evidence" value="ECO:0007669"/>
    <property type="project" value="UniProtKB-KW"/>
</dbReference>
<accession>S8B5J9</accession>
<dbReference type="OrthoDB" id="5423818at2759"/>
<dbReference type="GO" id="GO:0000981">
    <property type="term" value="F:DNA-binding transcription factor activity, RNA polymerase II-specific"/>
    <property type="evidence" value="ECO:0007669"/>
    <property type="project" value="InterPro"/>
</dbReference>
<evidence type="ECO:0000256" key="4">
    <source>
        <dbReference type="ARBA" id="ARBA00023125"/>
    </source>
</evidence>
<keyword evidence="1" id="KW-0479">Metal-binding</keyword>
<proteinExistence type="predicted"/>
<feature type="domain" description="C2H2-type" evidence="10">
    <location>
        <begin position="11"/>
        <end position="39"/>
    </location>
</feature>
<protein>
    <recommendedName>
        <fullName evidence="13">Zn(2)-C6 fungal-type domain-containing protein</fullName>
    </recommendedName>
</protein>
<gene>
    <name evidence="11" type="ORF">PDE_04782</name>
</gene>
<keyword evidence="4" id="KW-0238">DNA-binding</keyword>
<dbReference type="SMART" id="SM00066">
    <property type="entry name" value="GAL4"/>
    <property type="match status" value="1"/>
</dbReference>
<evidence type="ECO:0000259" key="10">
    <source>
        <dbReference type="PROSITE" id="PS50157"/>
    </source>
</evidence>
<evidence type="ECO:0000256" key="6">
    <source>
        <dbReference type="ARBA" id="ARBA00023242"/>
    </source>
</evidence>
<evidence type="ECO:0000256" key="7">
    <source>
        <dbReference type="PROSITE-ProRule" id="PRU00042"/>
    </source>
</evidence>
<dbReference type="InterPro" id="IPR001138">
    <property type="entry name" value="Zn2Cys6_DnaBD"/>
</dbReference>
<dbReference type="Gene3D" id="4.10.240.10">
    <property type="entry name" value="Zn(2)-C6 fungal-type DNA-binding domain"/>
    <property type="match status" value="1"/>
</dbReference>
<dbReference type="PANTHER" id="PTHR47660">
    <property type="entry name" value="TRANSCRIPTION FACTOR WITH C2H2 AND ZN(2)-CYS(6) DNA BINDING DOMAIN (EUROFUNG)-RELATED-RELATED"/>
    <property type="match status" value="1"/>
</dbReference>
<keyword evidence="3" id="KW-0805">Transcription regulation</keyword>
<dbReference type="eggNOG" id="ENOG502SJYK">
    <property type="taxonomic scope" value="Eukaryota"/>
</dbReference>
<dbReference type="EMBL" id="KB644412">
    <property type="protein sequence ID" value="EPS29832.1"/>
    <property type="molecule type" value="Genomic_DNA"/>
</dbReference>
<sequence>MSGSEPLPGTHICDFCFKSYQRRDLLLRHRRRCLRSDKPTTRRKACNACVQAKAKCCYTQPTCSRCAKRNIVCKYASMPQRAARVTPPFSSNATSASIPASSSSFEDPSPLDKHDVRTTNLALLWSRQSSLGDPDADPTVSWTSQNFPWDMDTINLASVVSPPADLVHDMTPDPAPAITTRPQSVYFPELSSTSQQSYPMLDEEIPALAVSNTLNQSKMARIDSSGANNSPRAFLSTGDVSGVRQADCARLLQQYPKFLLQDDFYCPFLHRTLFSDNVPDTTMLPHTSMAICCGSALGNKEGVGYTRRAIDAQRQSLIESYSSYHCLQQWDALHAMLLYEILEMGTASIKDTERWKLKRRTRGLKSPFLLKMTQCFSRSHLDPKGLGILPDTQTQDDWSQWAVAETARRTMFLANIINFFSNRDLESGHQSPYYEPLNDELVLKMPLPCQHAVWSARTRNEWCKATQMARPDDLTGPSGPLTDAEAAYGAPDSHDTSLATDPDIAVDEQLPNYHDSPSLSSLFATFTKDHLRAKVSANAGFADSNELCSFVILCALEQFP</sequence>
<dbReference type="InterPro" id="IPR013087">
    <property type="entry name" value="Znf_C2H2_type"/>
</dbReference>
<feature type="domain" description="Zn(2)-C6 fungal-type" evidence="9">
    <location>
        <begin position="45"/>
        <end position="75"/>
    </location>
</feature>
<evidence type="ECO:0000256" key="8">
    <source>
        <dbReference type="SAM" id="MobiDB-lite"/>
    </source>
</evidence>
<name>S8B5J9_PENO1</name>
<keyword evidence="6" id="KW-0539">Nucleus</keyword>
<dbReference type="PANTHER" id="PTHR47660:SF3">
    <property type="entry name" value="FINGER DOMAIN PROTEIN, PUTATIVE (AFU_ORTHOLOGUE AFUA_4G03310)-RELATED"/>
    <property type="match status" value="1"/>
</dbReference>
<organism evidence="11 12">
    <name type="scientific">Penicillium oxalicum (strain 114-2 / CGMCC 5302)</name>
    <name type="common">Penicillium decumbens</name>
    <dbReference type="NCBI Taxonomy" id="933388"/>
    <lineage>
        <taxon>Eukaryota</taxon>
        <taxon>Fungi</taxon>
        <taxon>Dikarya</taxon>
        <taxon>Ascomycota</taxon>
        <taxon>Pezizomycotina</taxon>
        <taxon>Eurotiomycetes</taxon>
        <taxon>Eurotiomycetidae</taxon>
        <taxon>Eurotiales</taxon>
        <taxon>Aspergillaceae</taxon>
        <taxon>Penicillium</taxon>
    </lineage>
</organism>
<evidence type="ECO:0008006" key="13">
    <source>
        <dbReference type="Google" id="ProtNLM"/>
    </source>
</evidence>
<dbReference type="AlphaFoldDB" id="S8B5J9"/>
<dbReference type="PROSITE" id="PS50157">
    <property type="entry name" value="ZINC_FINGER_C2H2_2"/>
    <property type="match status" value="1"/>
</dbReference>
<keyword evidence="7" id="KW-0863">Zinc-finger</keyword>
<evidence type="ECO:0000313" key="11">
    <source>
        <dbReference type="EMBL" id="EPS29832.1"/>
    </source>
</evidence>
<dbReference type="SUPFAM" id="SSF57701">
    <property type="entry name" value="Zn2/Cys6 DNA-binding domain"/>
    <property type="match status" value="1"/>
</dbReference>
<evidence type="ECO:0000259" key="9">
    <source>
        <dbReference type="PROSITE" id="PS50048"/>
    </source>
</evidence>
<evidence type="ECO:0000256" key="1">
    <source>
        <dbReference type="ARBA" id="ARBA00022723"/>
    </source>
</evidence>
<dbReference type="PROSITE" id="PS50048">
    <property type="entry name" value="ZN2_CY6_FUNGAL_2"/>
    <property type="match status" value="1"/>
</dbReference>